<dbReference type="EMBL" id="JAFLCK010000008">
    <property type="protein sequence ID" value="MBN8660224.1"/>
    <property type="molecule type" value="Genomic_DNA"/>
</dbReference>
<name>A0A8J7P786_9BACT</name>
<accession>A0A8J7P786</accession>
<proteinExistence type="predicted"/>
<feature type="region of interest" description="Disordered" evidence="1">
    <location>
        <begin position="97"/>
        <end position="120"/>
    </location>
</feature>
<dbReference type="Proteomes" id="UP000664277">
    <property type="component" value="Unassembled WGS sequence"/>
</dbReference>
<dbReference type="InterPro" id="IPR011990">
    <property type="entry name" value="TPR-like_helical_dom_sf"/>
</dbReference>
<dbReference type="SUPFAM" id="SSF48452">
    <property type="entry name" value="TPR-like"/>
    <property type="match status" value="1"/>
</dbReference>
<comment type="caution">
    <text evidence="3">The sequence shown here is derived from an EMBL/GenBank/DDBJ whole genome shotgun (WGS) entry which is preliminary data.</text>
</comment>
<dbReference type="PROSITE" id="PS50076">
    <property type="entry name" value="DNAJ_2"/>
    <property type="match status" value="1"/>
</dbReference>
<gene>
    <name evidence="3" type="ORF">J0M35_07655</name>
</gene>
<evidence type="ECO:0000256" key="1">
    <source>
        <dbReference type="SAM" id="MobiDB-lite"/>
    </source>
</evidence>
<dbReference type="Pfam" id="PF00226">
    <property type="entry name" value="DnaJ"/>
    <property type="match status" value="1"/>
</dbReference>
<reference evidence="3" key="1">
    <citation type="submission" date="2021-02" db="EMBL/GenBank/DDBJ databases">
        <title>Genome-Resolved Metagenomics of a Microbial Community Performing Photosynthetic Biological Nutrient Removal.</title>
        <authorList>
            <person name="Mcdaniel E.A."/>
        </authorList>
    </citation>
    <scope>NUCLEOTIDE SEQUENCE</scope>
    <source>
        <strain evidence="3">UWPOB_OBS1</strain>
    </source>
</reference>
<evidence type="ECO:0000313" key="3">
    <source>
        <dbReference type="EMBL" id="MBN8660224.1"/>
    </source>
</evidence>
<evidence type="ECO:0000313" key="4">
    <source>
        <dbReference type="Proteomes" id="UP000664277"/>
    </source>
</evidence>
<evidence type="ECO:0000259" key="2">
    <source>
        <dbReference type="PROSITE" id="PS50076"/>
    </source>
</evidence>
<dbReference type="InterPro" id="IPR051938">
    <property type="entry name" value="Apopto_cytoskel_mod"/>
</dbReference>
<dbReference type="SMART" id="SM00271">
    <property type="entry name" value="DnaJ"/>
    <property type="match status" value="1"/>
</dbReference>
<dbReference type="PROSITE" id="PS00636">
    <property type="entry name" value="DNAJ_1"/>
    <property type="match status" value="1"/>
</dbReference>
<dbReference type="PANTHER" id="PTHR44145:SF4">
    <property type="entry name" value="J DOMAIN-CONTAINING PROTEIN"/>
    <property type="match status" value="1"/>
</dbReference>
<dbReference type="InterPro" id="IPR018253">
    <property type="entry name" value="DnaJ_domain_CS"/>
</dbReference>
<organism evidence="3 4">
    <name type="scientific">Candidatus Obscuribacter phosphatis</name>
    <dbReference type="NCBI Taxonomy" id="1906157"/>
    <lineage>
        <taxon>Bacteria</taxon>
        <taxon>Bacillati</taxon>
        <taxon>Candidatus Melainabacteria</taxon>
        <taxon>Candidatus Obscuribacterales</taxon>
        <taxon>Candidatus Obscuribacteraceae</taxon>
        <taxon>Candidatus Obscuribacter</taxon>
    </lineage>
</organism>
<dbReference type="GO" id="GO:0007005">
    <property type="term" value="P:mitochondrion organization"/>
    <property type="evidence" value="ECO:0007669"/>
    <property type="project" value="TreeGrafter"/>
</dbReference>
<dbReference type="InterPro" id="IPR001623">
    <property type="entry name" value="DnaJ_domain"/>
</dbReference>
<dbReference type="PRINTS" id="PR00625">
    <property type="entry name" value="JDOMAIN"/>
</dbReference>
<feature type="domain" description="J" evidence="2">
    <location>
        <begin position="7"/>
        <end position="76"/>
    </location>
</feature>
<dbReference type="InterPro" id="IPR036869">
    <property type="entry name" value="J_dom_sf"/>
</dbReference>
<dbReference type="Gene3D" id="1.10.287.110">
    <property type="entry name" value="DnaJ domain"/>
    <property type="match status" value="1"/>
</dbReference>
<dbReference type="CDD" id="cd06257">
    <property type="entry name" value="DnaJ"/>
    <property type="match status" value="1"/>
</dbReference>
<dbReference type="AlphaFoldDB" id="A0A8J7P786"/>
<dbReference type="Gene3D" id="1.25.40.10">
    <property type="entry name" value="Tetratricopeptide repeat domain"/>
    <property type="match status" value="1"/>
</dbReference>
<dbReference type="SUPFAM" id="SSF46565">
    <property type="entry name" value="Chaperone J-domain"/>
    <property type="match status" value="1"/>
</dbReference>
<dbReference type="PANTHER" id="PTHR44145">
    <property type="entry name" value="DNAJ HOMOLOG SUBFAMILY A MEMBER 3, MITOCHONDRIAL"/>
    <property type="match status" value="1"/>
</dbReference>
<sequence>MQEFEEDYYATLGVEPEASQEEIRRSYLGLAKKLHPDRFPNDPEQRAIAQKEFAKVTKAHEVLGDADRRTEYDTLRSLARRRSEIVSTGSFVVSSLIPEEERLTGNGPHGPQGEEGHPGDDHINVKWANKHLTRADELLRKKRYSEAETAMKEAIRLVPNEPRYHNKLAEVYLSRGWKTLAMTEVQTSLRLDGTNAEARSLEVKLKSLIKESGQSGSGKDSKKKGFLDQIKEILNKKL</sequence>
<protein>
    <submittedName>
        <fullName evidence="3">DnaJ domain-containing protein</fullName>
    </submittedName>
</protein>